<dbReference type="PANTHER" id="PTHR10458">
    <property type="entry name" value="PEPTIDE DEFORMYLASE"/>
    <property type="match status" value="1"/>
</dbReference>
<dbReference type="PRINTS" id="PR01576">
    <property type="entry name" value="PDEFORMYLASE"/>
</dbReference>
<comment type="cofactor">
    <cofactor evidence="6">
        <name>Fe(2+)</name>
        <dbReference type="ChEBI" id="CHEBI:29033"/>
    </cofactor>
    <text evidence="6">Binds 1 Fe(2+) ion.</text>
</comment>
<reference evidence="7 8" key="1">
    <citation type="submission" date="2023-07" db="EMBL/GenBank/DDBJ databases">
        <title>Sorghum-associated microbial communities from plants grown in Nebraska, USA.</title>
        <authorList>
            <person name="Schachtman D."/>
        </authorList>
    </citation>
    <scope>NUCLEOTIDE SEQUENCE [LARGE SCALE GENOMIC DNA]</scope>
    <source>
        <strain evidence="7 8">BE187</strain>
    </source>
</reference>
<dbReference type="EMBL" id="JAVDVW010000002">
    <property type="protein sequence ID" value="MDR7099927.1"/>
    <property type="molecule type" value="Genomic_DNA"/>
</dbReference>
<sequence length="171" mass="18923">MALLPILEFPDPRLRTKAGPVDPARIGDGAFQRLLDDMFETMYEAPGIGLAASQVDVHETFMVIDVSDDKTRPLVFINPVITARAGDQVYQEGCLSVPGIFADVTRANEITVQALDREGKPFEMQADGLLAVCVQHEMDHLIGKLFVDYLSPLKREMVRKKLAKARRQAAA</sequence>
<dbReference type="NCBIfam" id="NF001159">
    <property type="entry name" value="PRK00150.1-3"/>
    <property type="match status" value="1"/>
</dbReference>
<protein>
    <recommendedName>
        <fullName evidence="6">Peptide deformylase</fullName>
        <shortName evidence="6">PDF</shortName>
        <ecNumber evidence="6">3.5.1.88</ecNumber>
    </recommendedName>
    <alternativeName>
        <fullName evidence="6">Polypeptide deformylase</fullName>
    </alternativeName>
</protein>
<feature type="binding site" evidence="6">
    <location>
        <position position="136"/>
    </location>
    <ligand>
        <name>Fe cation</name>
        <dbReference type="ChEBI" id="CHEBI:24875"/>
    </ligand>
</feature>
<dbReference type="Gene3D" id="3.90.45.10">
    <property type="entry name" value="Peptide deformylase"/>
    <property type="match status" value="1"/>
</dbReference>
<comment type="caution">
    <text evidence="7">The sequence shown here is derived from an EMBL/GenBank/DDBJ whole genome shotgun (WGS) entry which is preliminary data.</text>
</comment>
<dbReference type="GO" id="GO:0042586">
    <property type="term" value="F:peptide deformylase activity"/>
    <property type="evidence" value="ECO:0007669"/>
    <property type="project" value="UniProtKB-EC"/>
</dbReference>
<evidence type="ECO:0000256" key="6">
    <source>
        <dbReference type="HAMAP-Rule" id="MF_00163"/>
    </source>
</evidence>
<comment type="catalytic activity">
    <reaction evidence="6">
        <text>N-terminal N-formyl-L-methionyl-[peptide] + H2O = N-terminal L-methionyl-[peptide] + formate</text>
        <dbReference type="Rhea" id="RHEA:24420"/>
        <dbReference type="Rhea" id="RHEA-COMP:10639"/>
        <dbReference type="Rhea" id="RHEA-COMP:10640"/>
        <dbReference type="ChEBI" id="CHEBI:15377"/>
        <dbReference type="ChEBI" id="CHEBI:15740"/>
        <dbReference type="ChEBI" id="CHEBI:49298"/>
        <dbReference type="ChEBI" id="CHEBI:64731"/>
        <dbReference type="EC" id="3.5.1.88"/>
    </reaction>
</comment>
<keyword evidence="5 6" id="KW-0408">Iron</keyword>
<dbReference type="InterPro" id="IPR036821">
    <property type="entry name" value="Peptide_deformylase_sf"/>
</dbReference>
<gene>
    <name evidence="6" type="primary">def</name>
    <name evidence="7" type="ORF">J2X04_002308</name>
</gene>
<dbReference type="PIRSF" id="PIRSF004749">
    <property type="entry name" value="Pep_def"/>
    <property type="match status" value="1"/>
</dbReference>
<keyword evidence="4 6" id="KW-0648">Protein biosynthesis</keyword>
<dbReference type="CDD" id="cd00487">
    <property type="entry name" value="Pep_deformylase"/>
    <property type="match status" value="1"/>
</dbReference>
<dbReference type="HAMAP" id="MF_00163">
    <property type="entry name" value="Pep_deformylase"/>
    <property type="match status" value="1"/>
</dbReference>
<dbReference type="RefSeq" id="WP_310054404.1">
    <property type="nucleotide sequence ID" value="NZ_JAVDVW010000002.1"/>
</dbReference>
<evidence type="ECO:0000256" key="4">
    <source>
        <dbReference type="ARBA" id="ARBA00022917"/>
    </source>
</evidence>
<keyword evidence="2 6" id="KW-0479">Metal-binding</keyword>
<dbReference type="InterPro" id="IPR023635">
    <property type="entry name" value="Peptide_deformylase"/>
</dbReference>
<name>A0ABU1VR19_9GAMM</name>
<evidence type="ECO:0000256" key="2">
    <source>
        <dbReference type="ARBA" id="ARBA00022723"/>
    </source>
</evidence>
<dbReference type="Pfam" id="PF01327">
    <property type="entry name" value="Pep_deformylase"/>
    <property type="match status" value="1"/>
</dbReference>
<proteinExistence type="inferred from homology"/>
<organism evidence="7 8">
    <name type="scientific">Agrilutibacter niabensis</name>
    <dbReference type="NCBI Taxonomy" id="380628"/>
    <lineage>
        <taxon>Bacteria</taxon>
        <taxon>Pseudomonadati</taxon>
        <taxon>Pseudomonadota</taxon>
        <taxon>Gammaproteobacteria</taxon>
        <taxon>Lysobacterales</taxon>
        <taxon>Lysobacteraceae</taxon>
        <taxon>Agrilutibacter</taxon>
    </lineage>
</organism>
<feature type="binding site" evidence="6">
    <location>
        <position position="94"/>
    </location>
    <ligand>
        <name>Fe cation</name>
        <dbReference type="ChEBI" id="CHEBI:24875"/>
    </ligand>
</feature>
<comment type="function">
    <text evidence="6">Removes the formyl group from the N-terminal Met of newly synthesized proteins. Requires at least a dipeptide for an efficient rate of reaction. N-terminal L-methionine is a prerequisite for activity but the enzyme has broad specificity at other positions.</text>
</comment>
<accession>A0ABU1VR19</accession>
<evidence type="ECO:0000256" key="1">
    <source>
        <dbReference type="ARBA" id="ARBA00010759"/>
    </source>
</evidence>
<evidence type="ECO:0000256" key="3">
    <source>
        <dbReference type="ARBA" id="ARBA00022801"/>
    </source>
</evidence>
<dbReference type="Proteomes" id="UP001267878">
    <property type="component" value="Unassembled WGS sequence"/>
</dbReference>
<evidence type="ECO:0000313" key="8">
    <source>
        <dbReference type="Proteomes" id="UP001267878"/>
    </source>
</evidence>
<dbReference type="EC" id="3.5.1.88" evidence="6"/>
<evidence type="ECO:0000256" key="5">
    <source>
        <dbReference type="ARBA" id="ARBA00023004"/>
    </source>
</evidence>
<dbReference type="SUPFAM" id="SSF56420">
    <property type="entry name" value="Peptide deformylase"/>
    <property type="match status" value="1"/>
</dbReference>
<keyword evidence="3 6" id="KW-0378">Hydrolase</keyword>
<feature type="binding site" evidence="6">
    <location>
        <position position="140"/>
    </location>
    <ligand>
        <name>Fe cation</name>
        <dbReference type="ChEBI" id="CHEBI:24875"/>
    </ligand>
</feature>
<comment type="similarity">
    <text evidence="1 6">Belongs to the polypeptide deformylase family.</text>
</comment>
<feature type="active site" evidence="6">
    <location>
        <position position="137"/>
    </location>
</feature>
<keyword evidence="8" id="KW-1185">Reference proteome</keyword>
<evidence type="ECO:0000313" key="7">
    <source>
        <dbReference type="EMBL" id="MDR7099927.1"/>
    </source>
</evidence>
<dbReference type="NCBIfam" id="TIGR00079">
    <property type="entry name" value="pept_deformyl"/>
    <property type="match status" value="1"/>
</dbReference>
<dbReference type="PANTHER" id="PTHR10458:SF21">
    <property type="entry name" value="PEPTIDE DEFORMYLASE"/>
    <property type="match status" value="1"/>
</dbReference>